<protein>
    <submittedName>
        <fullName evidence="1">Uncharacterized protein</fullName>
    </submittedName>
</protein>
<comment type="caution">
    <text evidence="1">The sequence shown here is derived from an EMBL/GenBank/DDBJ whole genome shotgun (WGS) entry which is preliminary data.</text>
</comment>
<reference evidence="1 2" key="1">
    <citation type="submission" date="2023-06" db="EMBL/GenBank/DDBJ databases">
        <title>Aquibacillus rhizosphaerae LR5S19.</title>
        <authorList>
            <person name="Sun J.-Q."/>
        </authorList>
    </citation>
    <scope>NUCLEOTIDE SEQUENCE [LARGE SCALE GENOMIC DNA]</scope>
    <source>
        <strain evidence="1 2">LR5S19</strain>
    </source>
</reference>
<keyword evidence="2" id="KW-1185">Reference proteome</keyword>
<accession>A0ABT7L3Q9</accession>
<sequence>MNKEMNDKVLKDAAKALVVHKEQRTKVDKQLSKIGDYQEKLSQVNTANEETLDDLLMQAESLLQQQAMDTSLSQIDMEEGLNLVCLTDEETKAVEIEQLELLETVAVKNTSWDDYLENIDAFAEKHDITMSEDPFASLMTSVEKAEISERIRLDYTIEQANCDKYDYVIAASCGVAAGLVDSFFVGMPGKSKLGNWTDSQTDKLVEKFAKMVWKSDKKQGKNLRKEPDGIASAIGFLENRFRVNYDARYASDLAMGDKKLKMSPKDHHLKSLGHSPDLIGLFFSILDQFTGKASFVSDGQLIRVKPQERGSGFELEGANFFAKLFCGFCNWIGHIISDIAGSSGTRGHNDGRRGQGVPIPFFEMFQFCDFSSFRDSKSENSINLAELMSHVFQKGYDARFGAAMAIPVALNEIMIRLLWAIKSRYYHQRSWKDSIPFGNRPELRRMLIVGHGSLCVVDGIDAAIRSSGQLVNFALQLNGIAWSRFAFSALQEIRAVYIANSLDLVSMEKDLENEWQQLYGKG</sequence>
<evidence type="ECO:0000313" key="2">
    <source>
        <dbReference type="Proteomes" id="UP001235343"/>
    </source>
</evidence>
<name>A0ABT7L3Q9_9BACI</name>
<dbReference type="RefSeq" id="WP_285930768.1">
    <property type="nucleotide sequence ID" value="NZ_JASTZU010000018.1"/>
</dbReference>
<dbReference type="EMBL" id="JASTZU010000018">
    <property type="protein sequence ID" value="MDL4839810.1"/>
    <property type="molecule type" value="Genomic_DNA"/>
</dbReference>
<proteinExistence type="predicted"/>
<evidence type="ECO:0000313" key="1">
    <source>
        <dbReference type="EMBL" id="MDL4839810.1"/>
    </source>
</evidence>
<gene>
    <name evidence="1" type="ORF">QQS35_04980</name>
</gene>
<dbReference type="Proteomes" id="UP001235343">
    <property type="component" value="Unassembled WGS sequence"/>
</dbReference>
<organism evidence="1 2">
    <name type="scientific">Aquibacillus rhizosphaerae</name>
    <dbReference type="NCBI Taxonomy" id="3051431"/>
    <lineage>
        <taxon>Bacteria</taxon>
        <taxon>Bacillati</taxon>
        <taxon>Bacillota</taxon>
        <taxon>Bacilli</taxon>
        <taxon>Bacillales</taxon>
        <taxon>Bacillaceae</taxon>
        <taxon>Aquibacillus</taxon>
    </lineage>
</organism>